<organism evidence="1 2">
    <name type="scientific">Chitinophaga oryziterrae</name>
    <dbReference type="NCBI Taxonomy" id="1031224"/>
    <lineage>
        <taxon>Bacteria</taxon>
        <taxon>Pseudomonadati</taxon>
        <taxon>Bacteroidota</taxon>
        <taxon>Chitinophagia</taxon>
        <taxon>Chitinophagales</taxon>
        <taxon>Chitinophagaceae</taxon>
        <taxon>Chitinophaga</taxon>
    </lineage>
</organism>
<dbReference type="InterPro" id="IPR027417">
    <property type="entry name" value="P-loop_NTPase"/>
</dbReference>
<evidence type="ECO:0000313" key="2">
    <source>
        <dbReference type="Proteomes" id="UP000468388"/>
    </source>
</evidence>
<dbReference type="PANTHER" id="PTHR39206:SF1">
    <property type="entry name" value="SLL8004 PROTEIN"/>
    <property type="match status" value="1"/>
</dbReference>
<sequence length="246" mass="28056">MSKKAASRMRVFAGPNGSGKSTIIKEIQKIVKTGTYINADDIEKASREKRFINLGDYNVESTPEAFRKYLENSTLAAKARQEGFNIGLSLSNNVITLTDETHSYEAALISDYLRNLLLTKGETFSFETVMSHRSKLDMFKKAHEAGFKNYLYFISTESADINVKRVELRVKKGGHPVNEEKIRERYVRSMELVSEMIPFCHRCFILDNSLEINRLIVEIEDGKTVKILSDEIPAWVETYILEKLGV</sequence>
<dbReference type="EMBL" id="WRXO01000006">
    <property type="protein sequence ID" value="MVT43004.1"/>
    <property type="molecule type" value="Genomic_DNA"/>
</dbReference>
<dbReference type="SUPFAM" id="SSF52540">
    <property type="entry name" value="P-loop containing nucleoside triphosphate hydrolases"/>
    <property type="match status" value="1"/>
</dbReference>
<dbReference type="OrthoDB" id="9791543at2"/>
<dbReference type="AlphaFoldDB" id="A0A6N8JDJ4"/>
<name>A0A6N8JDJ4_9BACT</name>
<dbReference type="Gene3D" id="3.40.50.300">
    <property type="entry name" value="P-loop containing nucleotide triphosphate hydrolases"/>
    <property type="match status" value="1"/>
</dbReference>
<accession>A0A6N8JDJ4</accession>
<proteinExistence type="predicted"/>
<protein>
    <submittedName>
        <fullName evidence="1">Toxin</fullName>
    </submittedName>
</protein>
<comment type="caution">
    <text evidence="1">The sequence shown here is derived from an EMBL/GenBank/DDBJ whole genome shotgun (WGS) entry which is preliminary data.</text>
</comment>
<evidence type="ECO:0000313" key="1">
    <source>
        <dbReference type="EMBL" id="MVT43004.1"/>
    </source>
</evidence>
<dbReference type="Proteomes" id="UP000468388">
    <property type="component" value="Unassembled WGS sequence"/>
</dbReference>
<reference evidence="1 2" key="1">
    <citation type="submission" date="2019-12" db="EMBL/GenBank/DDBJ databases">
        <title>The draft genomic sequence of strain Chitinophaga oryziterrae JCM 16595.</title>
        <authorList>
            <person name="Zhang X."/>
        </authorList>
    </citation>
    <scope>NUCLEOTIDE SEQUENCE [LARGE SCALE GENOMIC DNA]</scope>
    <source>
        <strain evidence="1 2">JCM 16595</strain>
    </source>
</reference>
<gene>
    <name evidence="1" type="ORF">GO495_20575</name>
</gene>
<dbReference type="PANTHER" id="PTHR39206">
    <property type="entry name" value="SLL8004 PROTEIN"/>
    <property type="match status" value="1"/>
</dbReference>
<dbReference type="RefSeq" id="WP_157301614.1">
    <property type="nucleotide sequence ID" value="NZ_BAAAZB010000004.1"/>
</dbReference>
<keyword evidence="2" id="KW-1185">Reference proteome</keyword>